<evidence type="ECO:0000313" key="2">
    <source>
        <dbReference type="Proteomes" id="UP000500810"/>
    </source>
</evidence>
<reference evidence="2" key="1">
    <citation type="submission" date="2020-04" db="EMBL/GenBank/DDBJ databases">
        <title>Pseudomonas aeruginosa Phage Cocktails: Rational Design and Efficacy against Mouse Wound and Septic Infections.</title>
        <authorList>
            <person name="Farlow J."/>
            <person name="Freyberger H.R."/>
            <person name="He Y."/>
            <person name="Ward A.M."/>
            <person name="Autvisuttinunt W."/>
            <person name="Li T."/>
            <person name="Jacobs A.C."/>
            <person name="Nikolich M.P."/>
            <person name="Filippov A."/>
        </authorList>
    </citation>
    <scope>NUCLEOTIDE SEQUENCE [LARGE SCALE GENOMIC DNA]</scope>
</reference>
<organism evidence="1 2">
    <name type="scientific">Pseudomonas phage Epa15</name>
    <dbReference type="NCBI Taxonomy" id="2733395"/>
    <lineage>
        <taxon>Viruses</taxon>
        <taxon>Duplodnaviria</taxon>
        <taxon>Heunggongvirae</taxon>
        <taxon>Uroviricota</taxon>
        <taxon>Caudoviricetes</taxon>
        <taxon>Lindbergviridae</taxon>
        <taxon>Pbunavirus</taxon>
        <taxon>Pbunavirus LS1</taxon>
    </lineage>
</organism>
<dbReference type="Proteomes" id="UP000500810">
    <property type="component" value="Segment"/>
</dbReference>
<evidence type="ECO:0000313" key="1">
    <source>
        <dbReference type="EMBL" id="QJQ38264.2"/>
    </source>
</evidence>
<dbReference type="CDD" id="cd19958">
    <property type="entry name" value="pyocin_knob"/>
    <property type="match status" value="1"/>
</dbReference>
<name>A0A6M4B7C7_9CAUD</name>
<sequence>MTGQLVLCRLAPVAMSKSFRSNDVITPELIPSPFAAQGDKDPIPQTSSTGFANLRDGYTPDYEISLASNNPQAKAVERKIQNQLFFIATQNAQAWQRQMAPPWFQGMPGGYEQNAEVVRVGNDGIMRRYRSMVNANASDPLSSTTWEEQPAWSAMRSNIPMPAGGPGLSSGGEVITTGRNFNDLLNGTWEFFSDSVVIASQNAPVYPASAGAAAGMLEAKSWVSGANTFCVQRYTDRVGNVAVRGLNAGAWTNWMYAVNVMALQQGRVTYGVAAGSANAYTLTLVPQLQGGLVDGMILRVKFNTMNTGASTINVSGLGAKAIVGAANFPLTGGELGQGLIAELVFDAAGDCWRILAGAPRIQVGNADQDYQAPSWKQVKDYVASQKLTEVDWADVVNKPNVAIQDTTPWFANLELSDARPFIDFHFNNNRAKDFDYRFISEADGSMAFYSRQGSAGPTQDILFSRSNVTFLQPRLDVAKNLAYIANSGPLWQNTTADQPGWKFTFAQGVDANNNAVIAVNTTNPDGSYRSQIMRWDWASTNVIFNNRPLFAGQYTPWDSGNFDPATKLTVGTTNNISGPTGIRNTTSNTGNMNTWGSSSTTASYGNAAIQIFGRGGGEPATIYFDNSQTGWYLGMDKDGQLKRAGWSLGNNSYVVTDESNIRFHVNSMAGTPVWGGNEFWGPWNFNPNTKLTIKAGTQETSSTAIFSGTMPFAPIASLSDYSQAPLTVYNSPTGPSAKPAVIAFIRPGNWGAFFGIDTDNKLKWGGGSLGNSSREIADSSNIMNLWAANPTAPSWNGQTVWRSGNFDPATKVDLNAANATNGNMVFNRISGTGSGIASSGRVGAINLQNGAHSGQAAAVTFERGGSIFVNFGLDTDNVLKVGGGNLGANAYPVIHAGNYNNYINQALVQVGLGGVGSYGIFAVLDNAAPTATVQPGVVVDGSILIYSSCAANYNSGQRPAGTWRCMGYVVNRDANTPDSATLFQRVT</sequence>
<protein>
    <submittedName>
        <fullName evidence="1">Tail fiber protein</fullName>
    </submittedName>
</protein>
<accession>A0A6M4B7C7</accession>
<proteinExistence type="predicted"/>
<dbReference type="EMBL" id="MT413450">
    <property type="protein sequence ID" value="QJQ38264.2"/>
    <property type="molecule type" value="Genomic_DNA"/>
</dbReference>